<dbReference type="Gene3D" id="3.30.60.270">
    <property type="match status" value="1"/>
</dbReference>
<dbReference type="PANTHER" id="PTHR12106:SF27">
    <property type="entry name" value="SORTILIN-RELATED RECEPTOR"/>
    <property type="match status" value="1"/>
</dbReference>
<dbReference type="AlphaFoldDB" id="A0A9W9Z1W8"/>
<gene>
    <name evidence="2" type="primary">SORL1_2</name>
    <name evidence="2" type="ORF">OS493_009155</name>
</gene>
<dbReference type="EMBL" id="MU826829">
    <property type="protein sequence ID" value="KAJ7373833.1"/>
    <property type="molecule type" value="Genomic_DNA"/>
</dbReference>
<evidence type="ECO:0000313" key="3">
    <source>
        <dbReference type="Proteomes" id="UP001163046"/>
    </source>
</evidence>
<feature type="domain" description="Sortilin C-terminal" evidence="1">
    <location>
        <begin position="17"/>
        <end position="123"/>
    </location>
</feature>
<dbReference type="PANTHER" id="PTHR12106">
    <property type="entry name" value="SORTILIN RELATED"/>
    <property type="match status" value="1"/>
</dbReference>
<protein>
    <submittedName>
        <fullName evidence="2">Sortilin- receptor</fullName>
    </submittedName>
</protein>
<dbReference type="Pfam" id="PF15901">
    <property type="entry name" value="Sortilin_C"/>
    <property type="match status" value="1"/>
</dbReference>
<dbReference type="OrthoDB" id="443634at2759"/>
<comment type="caution">
    <text evidence="2">The sequence shown here is derived from an EMBL/GenBank/DDBJ whole genome shotgun (WGS) entry which is preliminary data.</text>
</comment>
<dbReference type="InterPro" id="IPR050310">
    <property type="entry name" value="VPS10-sortilin"/>
</dbReference>
<dbReference type="GO" id="GO:0016020">
    <property type="term" value="C:membrane"/>
    <property type="evidence" value="ECO:0007669"/>
    <property type="project" value="TreeGrafter"/>
</dbReference>
<organism evidence="2 3">
    <name type="scientific">Desmophyllum pertusum</name>
    <dbReference type="NCBI Taxonomy" id="174260"/>
    <lineage>
        <taxon>Eukaryota</taxon>
        <taxon>Metazoa</taxon>
        <taxon>Cnidaria</taxon>
        <taxon>Anthozoa</taxon>
        <taxon>Hexacorallia</taxon>
        <taxon>Scleractinia</taxon>
        <taxon>Caryophylliina</taxon>
        <taxon>Caryophylliidae</taxon>
        <taxon>Desmophyllum</taxon>
    </lineage>
</organism>
<dbReference type="InterPro" id="IPR031777">
    <property type="entry name" value="Sortilin_C"/>
</dbReference>
<keyword evidence="2" id="KW-0675">Receptor</keyword>
<dbReference type="GO" id="GO:0005794">
    <property type="term" value="C:Golgi apparatus"/>
    <property type="evidence" value="ECO:0007669"/>
    <property type="project" value="TreeGrafter"/>
</dbReference>
<accession>A0A9W9Z1W8</accession>
<evidence type="ECO:0000313" key="2">
    <source>
        <dbReference type="EMBL" id="KAJ7373833.1"/>
    </source>
</evidence>
<keyword evidence="3" id="KW-1185">Reference proteome</keyword>
<proteinExistence type="predicted"/>
<name>A0A9W9Z1W8_9CNID</name>
<dbReference type="Proteomes" id="UP001163046">
    <property type="component" value="Unassembled WGS sequence"/>
</dbReference>
<sequence length="169" mass="19155">MAAFWVDNNSLRLENWTVQCYTGRDYKRFSQSRNCPCSRDDFQCDYGFQRKNFDEECTPIDNEDLDNEIIPDNCPEGVSYNRTQGSDHLNLLFFLNVPGFRKITGDTCVNGTEKDFLPVLTSCPVKELFNLTLSSSNVTEDGIVAVETGGAISFTATVQKGFQPNIMYR</sequence>
<dbReference type="GO" id="GO:0006892">
    <property type="term" value="P:post-Golgi vesicle-mediated transport"/>
    <property type="evidence" value="ECO:0007669"/>
    <property type="project" value="TreeGrafter"/>
</dbReference>
<reference evidence="2" key="1">
    <citation type="submission" date="2023-01" db="EMBL/GenBank/DDBJ databases">
        <title>Genome assembly of the deep-sea coral Lophelia pertusa.</title>
        <authorList>
            <person name="Herrera S."/>
            <person name="Cordes E."/>
        </authorList>
    </citation>
    <scope>NUCLEOTIDE SEQUENCE</scope>
    <source>
        <strain evidence="2">USNM1676648</strain>
        <tissue evidence="2">Polyp</tissue>
    </source>
</reference>
<evidence type="ECO:0000259" key="1">
    <source>
        <dbReference type="Pfam" id="PF15901"/>
    </source>
</evidence>